<gene>
    <name evidence="2" type="ORF">LCGC14_0456790</name>
</gene>
<sequence>MGYLGCKKCILEKRQGSARIEVGGNARMNIGGNFTIQCMHHKDTNLTWIDEIEEKETHSAGEPTTMRTPPKSTE</sequence>
<evidence type="ECO:0000313" key="2">
    <source>
        <dbReference type="EMBL" id="KKN67892.1"/>
    </source>
</evidence>
<name>A0A0F9SZ73_9ZZZZ</name>
<accession>A0A0F9SZ73</accession>
<protein>
    <submittedName>
        <fullName evidence="2">Uncharacterized protein</fullName>
    </submittedName>
</protein>
<organism evidence="2">
    <name type="scientific">marine sediment metagenome</name>
    <dbReference type="NCBI Taxonomy" id="412755"/>
    <lineage>
        <taxon>unclassified sequences</taxon>
        <taxon>metagenomes</taxon>
        <taxon>ecological metagenomes</taxon>
    </lineage>
</organism>
<dbReference type="AlphaFoldDB" id="A0A0F9SZ73"/>
<feature type="region of interest" description="Disordered" evidence="1">
    <location>
        <begin position="54"/>
        <end position="74"/>
    </location>
</feature>
<evidence type="ECO:0000256" key="1">
    <source>
        <dbReference type="SAM" id="MobiDB-lite"/>
    </source>
</evidence>
<feature type="compositionally biased region" description="Polar residues" evidence="1">
    <location>
        <begin position="65"/>
        <end position="74"/>
    </location>
</feature>
<comment type="caution">
    <text evidence="2">The sequence shown here is derived from an EMBL/GenBank/DDBJ whole genome shotgun (WGS) entry which is preliminary data.</text>
</comment>
<dbReference type="EMBL" id="LAZR01000463">
    <property type="protein sequence ID" value="KKN67892.1"/>
    <property type="molecule type" value="Genomic_DNA"/>
</dbReference>
<proteinExistence type="predicted"/>
<reference evidence="2" key="1">
    <citation type="journal article" date="2015" name="Nature">
        <title>Complex archaea that bridge the gap between prokaryotes and eukaryotes.</title>
        <authorList>
            <person name="Spang A."/>
            <person name="Saw J.H."/>
            <person name="Jorgensen S.L."/>
            <person name="Zaremba-Niedzwiedzka K."/>
            <person name="Martijn J."/>
            <person name="Lind A.E."/>
            <person name="van Eijk R."/>
            <person name="Schleper C."/>
            <person name="Guy L."/>
            <person name="Ettema T.J."/>
        </authorList>
    </citation>
    <scope>NUCLEOTIDE SEQUENCE</scope>
</reference>